<evidence type="ECO:0000313" key="11">
    <source>
        <dbReference type="Ensembl" id="ENSSLDP00000028440.1"/>
    </source>
</evidence>
<evidence type="ECO:0000256" key="5">
    <source>
        <dbReference type="ARBA" id="ARBA00022701"/>
    </source>
</evidence>
<dbReference type="GO" id="GO:0034451">
    <property type="term" value="C:centriolar satellite"/>
    <property type="evidence" value="ECO:0007669"/>
    <property type="project" value="TreeGrafter"/>
</dbReference>
<keyword evidence="7 9" id="KW-0175">Coiled coil</keyword>
<feature type="coiled-coil region" evidence="9">
    <location>
        <begin position="192"/>
        <end position="226"/>
    </location>
</feature>
<name>A0A3B4YCJ0_SERLL</name>
<evidence type="ECO:0000256" key="8">
    <source>
        <dbReference type="ARBA" id="ARBA00023212"/>
    </source>
</evidence>
<dbReference type="PANTHER" id="PTHR34031">
    <property type="entry name" value="CENTROSOMAL PROTEIN OF 162 KDA"/>
    <property type="match status" value="1"/>
</dbReference>
<dbReference type="PANTHER" id="PTHR34031:SF1">
    <property type="entry name" value="CENTROSOMAL PROTEIN OF 162 KDA"/>
    <property type="match status" value="1"/>
</dbReference>
<comment type="similarity">
    <text evidence="2">Belongs to the CEP162 family.</text>
</comment>
<dbReference type="GeneTree" id="ENSGT00390000009631"/>
<keyword evidence="4" id="KW-0963">Cytoplasm</keyword>
<dbReference type="GO" id="GO:0005654">
    <property type="term" value="C:nucleoplasm"/>
    <property type="evidence" value="ECO:0007669"/>
    <property type="project" value="TreeGrafter"/>
</dbReference>
<evidence type="ECO:0000256" key="10">
    <source>
        <dbReference type="SAM" id="MobiDB-lite"/>
    </source>
</evidence>
<dbReference type="Ensembl" id="ENSSLDT00000029283.1">
    <property type="protein sequence ID" value="ENSSLDP00000028440.1"/>
    <property type="gene ID" value="ENSSLDG00000021948.1"/>
</dbReference>
<dbReference type="GO" id="GO:0005814">
    <property type="term" value="C:centriole"/>
    <property type="evidence" value="ECO:0007669"/>
    <property type="project" value="UniProtKB-SubCell"/>
</dbReference>
<keyword evidence="8" id="KW-0206">Cytoskeleton</keyword>
<dbReference type="Proteomes" id="UP000261360">
    <property type="component" value="Unplaced"/>
</dbReference>
<dbReference type="GO" id="GO:0005879">
    <property type="term" value="C:axonemal microtubule"/>
    <property type="evidence" value="ECO:0007669"/>
    <property type="project" value="TreeGrafter"/>
</dbReference>
<proteinExistence type="inferred from homology"/>
<reference evidence="11" key="1">
    <citation type="submission" date="2025-08" db="UniProtKB">
        <authorList>
            <consortium name="Ensembl"/>
        </authorList>
    </citation>
    <scope>IDENTIFICATION</scope>
</reference>
<evidence type="ECO:0000256" key="2">
    <source>
        <dbReference type="ARBA" id="ARBA00009485"/>
    </source>
</evidence>
<dbReference type="GO" id="GO:0060271">
    <property type="term" value="P:cilium assembly"/>
    <property type="evidence" value="ECO:0007669"/>
    <property type="project" value="TreeGrafter"/>
</dbReference>
<evidence type="ECO:0000256" key="3">
    <source>
        <dbReference type="ARBA" id="ARBA00021406"/>
    </source>
</evidence>
<dbReference type="InterPro" id="IPR038774">
    <property type="entry name" value="CEP162-like"/>
</dbReference>
<keyword evidence="5" id="KW-0493">Microtubule</keyword>
<dbReference type="AlphaFoldDB" id="A0A3B4YCJ0"/>
<keyword evidence="12" id="KW-1185">Reference proteome</keyword>
<protein>
    <recommendedName>
        <fullName evidence="3">Centrosomal protein of 162 kDa</fullName>
    </recommendedName>
</protein>
<accession>A0A3B4YCJ0</accession>
<organism evidence="11 12">
    <name type="scientific">Seriola lalandi dorsalis</name>
    <dbReference type="NCBI Taxonomy" id="1841481"/>
    <lineage>
        <taxon>Eukaryota</taxon>
        <taxon>Metazoa</taxon>
        <taxon>Chordata</taxon>
        <taxon>Craniata</taxon>
        <taxon>Vertebrata</taxon>
        <taxon>Euteleostomi</taxon>
        <taxon>Actinopterygii</taxon>
        <taxon>Neopterygii</taxon>
        <taxon>Teleostei</taxon>
        <taxon>Neoteleostei</taxon>
        <taxon>Acanthomorphata</taxon>
        <taxon>Carangaria</taxon>
        <taxon>Carangiformes</taxon>
        <taxon>Carangidae</taxon>
        <taxon>Seriola</taxon>
    </lineage>
</organism>
<sequence>MQELERQVPHTNQLIHQTCYTTTLCLFSALESLPLHQVKELQQILRHRNPNSLPALIYAAASAAEDEDAAKTAPPTVTVLEHRVRRLEAELENHDEGAKHSLRAMEQRFHSVKKQRVEGESSAAGIKPWMSQVQTLEAELQQVKEAHQTKEKSLGEQIESLQQQLKNRPPQQAQPSPGRHQRQAEAAFGVRIERLNHELATKTRTIQELSRTVERLQRERRSMLSVPKSRTKTLSKTYQPTVFSGRNVVHFLLKTKILYLPFSKCNTCSPQSVSQQSAEQLSSIQTEHLRVLDQLCATHALEHSSSKVAEQANRINSQEVRLHPSQLEQLQGAKEALVTSRTRESALQRQLSRLLKELKEAKEAQSPEVKLLCSLERKLVTMELRHQHREKELTQVIGGSRQMLEANQQSEVEHWKHLAQDKSRELEAFRLELDSILDILRHLQRQGVHLVPNSELHAPWVRV</sequence>
<comment type="subcellular location">
    <subcellularLocation>
        <location evidence="1">Cytoplasm</location>
        <location evidence="1">Cytoskeleton</location>
        <location evidence="1">Microtubule organizing center</location>
        <location evidence="1">Centrosome</location>
        <location evidence="1">Centriole</location>
    </subcellularLocation>
</comment>
<evidence type="ECO:0000256" key="9">
    <source>
        <dbReference type="SAM" id="Coils"/>
    </source>
</evidence>
<evidence type="ECO:0000256" key="6">
    <source>
        <dbReference type="ARBA" id="ARBA00022794"/>
    </source>
</evidence>
<reference evidence="11" key="2">
    <citation type="submission" date="2025-09" db="UniProtKB">
        <authorList>
            <consortium name="Ensembl"/>
        </authorList>
    </citation>
    <scope>IDENTIFICATION</scope>
</reference>
<evidence type="ECO:0000256" key="7">
    <source>
        <dbReference type="ARBA" id="ARBA00023054"/>
    </source>
</evidence>
<keyword evidence="6" id="KW-0970">Cilium biogenesis/degradation</keyword>
<feature type="region of interest" description="Disordered" evidence="10">
    <location>
        <begin position="163"/>
        <end position="184"/>
    </location>
</feature>
<evidence type="ECO:0000256" key="4">
    <source>
        <dbReference type="ARBA" id="ARBA00022490"/>
    </source>
</evidence>
<evidence type="ECO:0000313" key="12">
    <source>
        <dbReference type="Proteomes" id="UP000261360"/>
    </source>
</evidence>
<feature type="compositionally biased region" description="Polar residues" evidence="10">
    <location>
        <begin position="163"/>
        <end position="175"/>
    </location>
</feature>
<evidence type="ECO:0000256" key="1">
    <source>
        <dbReference type="ARBA" id="ARBA00004114"/>
    </source>
</evidence>